<gene>
    <name evidence="2" type="ORF">ACFPIH_08950</name>
</gene>
<dbReference type="RefSeq" id="WP_381165747.1">
    <property type="nucleotide sequence ID" value="NZ_JBHSFK010000005.1"/>
</dbReference>
<feature type="chain" id="PRO_5046595576" evidence="1">
    <location>
        <begin position="28"/>
        <end position="164"/>
    </location>
</feature>
<keyword evidence="1" id="KW-0732">Signal</keyword>
<organism evidence="2 3">
    <name type="scientific">Streptomyces vulcanius</name>
    <dbReference type="NCBI Taxonomy" id="1441876"/>
    <lineage>
        <taxon>Bacteria</taxon>
        <taxon>Bacillati</taxon>
        <taxon>Actinomycetota</taxon>
        <taxon>Actinomycetes</taxon>
        <taxon>Kitasatosporales</taxon>
        <taxon>Streptomycetaceae</taxon>
        <taxon>Streptomyces</taxon>
    </lineage>
</organism>
<feature type="signal peptide" evidence="1">
    <location>
        <begin position="1"/>
        <end position="27"/>
    </location>
</feature>
<name>A0ABV9ALN7_9ACTN</name>
<keyword evidence="3" id="KW-1185">Reference proteome</keyword>
<reference evidence="3" key="1">
    <citation type="journal article" date="2019" name="Int. J. Syst. Evol. Microbiol.">
        <title>The Global Catalogue of Microorganisms (GCM) 10K type strain sequencing project: providing services to taxonomists for standard genome sequencing and annotation.</title>
        <authorList>
            <consortium name="The Broad Institute Genomics Platform"/>
            <consortium name="The Broad Institute Genome Sequencing Center for Infectious Disease"/>
            <person name="Wu L."/>
            <person name="Ma J."/>
        </authorList>
    </citation>
    <scope>NUCLEOTIDE SEQUENCE [LARGE SCALE GENOMIC DNA]</scope>
    <source>
        <strain evidence="3">CGMCC 4.7177</strain>
    </source>
</reference>
<proteinExistence type="predicted"/>
<evidence type="ECO:0000313" key="2">
    <source>
        <dbReference type="EMBL" id="MFC4499656.1"/>
    </source>
</evidence>
<evidence type="ECO:0000256" key="1">
    <source>
        <dbReference type="SAM" id="SignalP"/>
    </source>
</evidence>
<dbReference type="EMBL" id="JBHSFK010000005">
    <property type="protein sequence ID" value="MFC4499656.1"/>
    <property type="molecule type" value="Genomic_DNA"/>
</dbReference>
<evidence type="ECO:0000313" key="3">
    <source>
        <dbReference type="Proteomes" id="UP001595839"/>
    </source>
</evidence>
<protein>
    <submittedName>
        <fullName evidence="2">Uncharacterized protein</fullName>
    </submittedName>
</protein>
<comment type="caution">
    <text evidence="2">The sequence shown here is derived from an EMBL/GenBank/DDBJ whole genome shotgun (WGS) entry which is preliminary data.</text>
</comment>
<dbReference type="Proteomes" id="UP001595839">
    <property type="component" value="Unassembled WGS sequence"/>
</dbReference>
<accession>A0ABV9ALN7</accession>
<sequence length="164" mass="16990">MRKFAITAAVIGLTALGLGVPATTAQAADTSVQVIGCNNAWPGRNGNVYAWDGYDCQGSLLGSTPGNDVDWNAAGGGFAGAWDRASSVMNAGYTGGRDVVQFFFFASYDVTAENGNGYGCLSPNEYFADSLSDNHLTNGASADNNIRAHRWVTAGSCAAGSWLT</sequence>